<dbReference type="Gramene" id="RZC64880">
    <property type="protein sequence ID" value="RZC64880"/>
    <property type="gene ID" value="C5167_008567"/>
</dbReference>
<evidence type="ECO:0000313" key="3">
    <source>
        <dbReference type="Proteomes" id="UP000316621"/>
    </source>
</evidence>
<dbReference type="SUPFAM" id="SSF50998">
    <property type="entry name" value="Quinoprotein alcohol dehydrogenase-like"/>
    <property type="match status" value="1"/>
</dbReference>
<evidence type="ECO:0000313" key="2">
    <source>
        <dbReference type="EMBL" id="RZC64880.1"/>
    </source>
</evidence>
<keyword evidence="1" id="KW-0732">Signal</keyword>
<evidence type="ECO:0000256" key="1">
    <source>
        <dbReference type="SAM" id="SignalP"/>
    </source>
</evidence>
<gene>
    <name evidence="2" type="ORF">C5167_008567</name>
</gene>
<name>A0A4Y7JXV9_PAPSO</name>
<dbReference type="Gene3D" id="2.40.10.480">
    <property type="match status" value="1"/>
</dbReference>
<organism evidence="2 3">
    <name type="scientific">Papaver somniferum</name>
    <name type="common">Opium poppy</name>
    <dbReference type="NCBI Taxonomy" id="3469"/>
    <lineage>
        <taxon>Eukaryota</taxon>
        <taxon>Viridiplantae</taxon>
        <taxon>Streptophyta</taxon>
        <taxon>Embryophyta</taxon>
        <taxon>Tracheophyta</taxon>
        <taxon>Spermatophyta</taxon>
        <taxon>Magnoliopsida</taxon>
        <taxon>Ranunculales</taxon>
        <taxon>Papaveraceae</taxon>
        <taxon>Papaveroideae</taxon>
        <taxon>Papaver</taxon>
    </lineage>
</organism>
<dbReference type="InterPro" id="IPR011047">
    <property type="entry name" value="Quinoprotein_ADH-like_sf"/>
</dbReference>
<protein>
    <recommendedName>
        <fullName evidence="4">ER membrane protein complex subunit 1</fullName>
    </recommendedName>
</protein>
<dbReference type="EMBL" id="CM010720">
    <property type="protein sequence ID" value="RZC64880.1"/>
    <property type="molecule type" value="Genomic_DNA"/>
</dbReference>
<dbReference type="Proteomes" id="UP000316621">
    <property type="component" value="Chromosome 6"/>
</dbReference>
<sequence length="158" mass="17372">MDFGVFVSILFSCFSLYFAKSITRFDPSKLPGSDLNAQPFSSIPDATLKNAILKDTIFVAHEDGSLYNVDPQSGDVRWVFSTGEPLWSSSQAFSNSDSHSDYDYIDIEDDSTIVVKGSNGKVKHKLADTAARLLKSVLNLTFLLGKSSSVALERKYIS</sequence>
<accession>A0A4Y7JXV9</accession>
<feature type="chain" id="PRO_5021253593" description="ER membrane protein complex subunit 1" evidence="1">
    <location>
        <begin position="20"/>
        <end position="158"/>
    </location>
</feature>
<reference evidence="2 3" key="1">
    <citation type="journal article" date="2018" name="Science">
        <title>The opium poppy genome and morphinan production.</title>
        <authorList>
            <person name="Guo L."/>
            <person name="Winzer T."/>
            <person name="Yang X."/>
            <person name="Li Y."/>
            <person name="Ning Z."/>
            <person name="He Z."/>
            <person name="Teodor R."/>
            <person name="Lu Y."/>
            <person name="Bowser T.A."/>
            <person name="Graham I.A."/>
            <person name="Ye K."/>
        </authorList>
    </citation>
    <scope>NUCLEOTIDE SEQUENCE [LARGE SCALE GENOMIC DNA]</scope>
    <source>
        <strain evidence="3">cv. HN1</strain>
        <tissue evidence="2">Leaves</tissue>
    </source>
</reference>
<evidence type="ECO:0008006" key="4">
    <source>
        <dbReference type="Google" id="ProtNLM"/>
    </source>
</evidence>
<dbReference type="AlphaFoldDB" id="A0A4Y7JXV9"/>
<keyword evidence="3" id="KW-1185">Reference proteome</keyword>
<proteinExistence type="predicted"/>
<feature type="signal peptide" evidence="1">
    <location>
        <begin position="1"/>
        <end position="19"/>
    </location>
</feature>